<keyword evidence="2" id="KW-0812">Transmembrane</keyword>
<dbReference type="RefSeq" id="WP_170216109.1">
    <property type="nucleotide sequence ID" value="NZ_BONB01000010.1"/>
</dbReference>
<keyword evidence="4" id="KW-1185">Reference proteome</keyword>
<feature type="transmembrane region" description="Helical" evidence="2">
    <location>
        <begin position="13"/>
        <end position="38"/>
    </location>
</feature>
<keyword evidence="2" id="KW-0472">Membrane</keyword>
<accession>A0A3D9ZU34</accession>
<feature type="transmembrane region" description="Helical" evidence="2">
    <location>
        <begin position="174"/>
        <end position="194"/>
    </location>
</feature>
<evidence type="ECO:0000313" key="4">
    <source>
        <dbReference type="Proteomes" id="UP000256913"/>
    </source>
</evidence>
<feature type="transmembrane region" description="Helical" evidence="2">
    <location>
        <begin position="50"/>
        <end position="73"/>
    </location>
</feature>
<name>A0A3D9ZU34_9ACTN</name>
<reference evidence="3 4" key="1">
    <citation type="submission" date="2018-08" db="EMBL/GenBank/DDBJ databases">
        <title>Sequencing the genomes of 1000 actinobacteria strains.</title>
        <authorList>
            <person name="Klenk H.-P."/>
        </authorList>
    </citation>
    <scope>NUCLEOTIDE SEQUENCE [LARGE SCALE GENOMIC DNA]</scope>
    <source>
        <strain evidence="3 4">DSM 44099</strain>
    </source>
</reference>
<comment type="caution">
    <text evidence="3">The sequence shown here is derived from an EMBL/GenBank/DDBJ whole genome shotgun (WGS) entry which is preliminary data.</text>
</comment>
<dbReference type="EMBL" id="QUMQ01000001">
    <property type="protein sequence ID" value="REG00907.1"/>
    <property type="molecule type" value="Genomic_DNA"/>
</dbReference>
<organism evidence="3 4">
    <name type="scientific">Asanoa ferruginea</name>
    <dbReference type="NCBI Taxonomy" id="53367"/>
    <lineage>
        <taxon>Bacteria</taxon>
        <taxon>Bacillati</taxon>
        <taxon>Actinomycetota</taxon>
        <taxon>Actinomycetes</taxon>
        <taxon>Micromonosporales</taxon>
        <taxon>Micromonosporaceae</taxon>
        <taxon>Asanoa</taxon>
    </lineage>
</organism>
<evidence type="ECO:0008006" key="5">
    <source>
        <dbReference type="Google" id="ProtNLM"/>
    </source>
</evidence>
<protein>
    <recommendedName>
        <fullName evidence="5">TrbL/VirB6 plasmid conjugal transfer protein</fullName>
    </recommendedName>
</protein>
<dbReference type="Proteomes" id="UP000256913">
    <property type="component" value="Unassembled WGS sequence"/>
</dbReference>
<evidence type="ECO:0000256" key="2">
    <source>
        <dbReference type="SAM" id="Phobius"/>
    </source>
</evidence>
<feature type="transmembrane region" description="Helical" evidence="2">
    <location>
        <begin position="151"/>
        <end position="168"/>
    </location>
</feature>
<feature type="compositionally biased region" description="Low complexity" evidence="1">
    <location>
        <begin position="356"/>
        <end position="370"/>
    </location>
</feature>
<sequence>MGGWLADDIIGPILSWFAETVIGALNTLWDLLSVTAFVSPDVTQLPQVTAFAHTSLGIVNVCYVLAVLWTAILVMGRDTIQSQVGPGELIPRLVIGLIAANFAMPMCSSMIGLANALTSALTSQDITAPGSMRQLRNLTVSALSDQSGTKTVGLLLLLIGLLIAVLTGTLLVQWIVRCGLLIVVVGIAPIALALHGTPQTEGAAKLWWRTLLGTLGIVVIQAVALHTTLGIFLSPDSNLRVLGLPMPGGEPNTIMNLLIVVCLLWGVVKIPALMRRYVTQARPNAAGTVLRVLVVQQLTRGVSRAFSGGRGALRAASRTGGRGALRAASRTGGPGAGAVGRPWPVRPGGAGRARTRPAASSAPHSTTHAGGATPRPSPSAAGTGPGRTGIAYPTGRPVRPYTRQELADGVDLYTRAMKSRAGAPDRKAPS</sequence>
<evidence type="ECO:0000313" key="3">
    <source>
        <dbReference type="EMBL" id="REG00907.1"/>
    </source>
</evidence>
<feature type="region of interest" description="Disordered" evidence="1">
    <location>
        <begin position="310"/>
        <end position="403"/>
    </location>
</feature>
<dbReference type="AlphaFoldDB" id="A0A3D9ZU34"/>
<proteinExistence type="predicted"/>
<feature type="transmembrane region" description="Helical" evidence="2">
    <location>
        <begin position="206"/>
        <end position="233"/>
    </location>
</feature>
<keyword evidence="2" id="KW-1133">Transmembrane helix</keyword>
<gene>
    <name evidence="3" type="ORF">DFJ67_6967</name>
</gene>
<feature type="transmembrane region" description="Helical" evidence="2">
    <location>
        <begin position="253"/>
        <end position="272"/>
    </location>
</feature>
<evidence type="ECO:0000256" key="1">
    <source>
        <dbReference type="SAM" id="MobiDB-lite"/>
    </source>
</evidence>